<reference evidence="1 2" key="1">
    <citation type="submission" date="2012-02" db="EMBL/GenBank/DDBJ databases">
        <title>The Genome Sequence of Parabacteroides johnsonii CL02T12C29.</title>
        <authorList>
            <consortium name="The Broad Institute Genome Sequencing Platform"/>
            <person name="Earl A."/>
            <person name="Ward D."/>
            <person name="Feldgarden M."/>
            <person name="Gevers D."/>
            <person name="Zitomersky N.L."/>
            <person name="Coyne M.J."/>
            <person name="Comstock L.E."/>
            <person name="Young S.K."/>
            <person name="Zeng Q."/>
            <person name="Gargeya S."/>
            <person name="Fitzgerald M."/>
            <person name="Haas B."/>
            <person name="Abouelleil A."/>
            <person name="Alvarado L."/>
            <person name="Arachchi H.M."/>
            <person name="Berlin A."/>
            <person name="Chapman S.B."/>
            <person name="Gearin G."/>
            <person name="Goldberg J."/>
            <person name="Griggs A."/>
            <person name="Gujja S."/>
            <person name="Hansen M."/>
            <person name="Heiman D."/>
            <person name="Howarth C."/>
            <person name="Larimer J."/>
            <person name="Lui A."/>
            <person name="MacDonald P.J.P."/>
            <person name="McCowen C."/>
            <person name="Montmayeur A."/>
            <person name="Murphy C."/>
            <person name="Neiman D."/>
            <person name="Pearson M."/>
            <person name="Priest M."/>
            <person name="Roberts A."/>
            <person name="Saif S."/>
            <person name="Shea T."/>
            <person name="Sisk P."/>
            <person name="Stolte C."/>
            <person name="Sykes S."/>
            <person name="Wortman J."/>
            <person name="Nusbaum C."/>
            <person name="Birren B."/>
        </authorList>
    </citation>
    <scope>NUCLEOTIDE SEQUENCE [LARGE SCALE GENOMIC DNA]</scope>
    <source>
        <strain evidence="1 2">CL02T12C29</strain>
    </source>
</reference>
<evidence type="ECO:0008006" key="3">
    <source>
        <dbReference type="Google" id="ProtNLM"/>
    </source>
</evidence>
<dbReference type="eggNOG" id="COG3041">
    <property type="taxonomic scope" value="Bacteria"/>
</dbReference>
<dbReference type="PATRIC" id="fig|999419.3.peg.35"/>
<dbReference type="Gene3D" id="3.30.2310.20">
    <property type="entry name" value="RelE-like"/>
    <property type="match status" value="1"/>
</dbReference>
<accession>K5YQK0</accession>
<comment type="caution">
    <text evidence="1">The sequence shown here is derived from an EMBL/GenBank/DDBJ whole genome shotgun (WGS) entry which is preliminary data.</text>
</comment>
<evidence type="ECO:0000313" key="1">
    <source>
        <dbReference type="EMBL" id="EKN16292.1"/>
    </source>
</evidence>
<protein>
    <recommendedName>
        <fullName evidence="3">RelE/StbE family addiction module toxin</fullName>
    </recommendedName>
</protein>
<dbReference type="Proteomes" id="UP000001218">
    <property type="component" value="Unassembled WGS sequence"/>
</dbReference>
<dbReference type="HOGENOM" id="CLU_2808521_0_0_10"/>
<dbReference type="InterPro" id="IPR004386">
    <property type="entry name" value="Toxin_YafQ-like"/>
</dbReference>
<dbReference type="SUPFAM" id="SSF143011">
    <property type="entry name" value="RelE-like"/>
    <property type="match status" value="1"/>
</dbReference>
<proteinExistence type="predicted"/>
<sequence length="67" mass="7618">MKYELEYANSFKKDLKTCKKRGYNLTLLQEVIDLLQATGTLPEYYPRINLAEAIKDYGNAISKAIGS</sequence>
<dbReference type="AlphaFoldDB" id="K5YQK0"/>
<name>K5YQK0_9BACT</name>
<dbReference type="Pfam" id="PF15738">
    <property type="entry name" value="YafQ_toxin"/>
    <property type="match status" value="1"/>
</dbReference>
<gene>
    <name evidence="1" type="ORF">HMPREF1077_00039</name>
</gene>
<evidence type="ECO:0000313" key="2">
    <source>
        <dbReference type="Proteomes" id="UP000001218"/>
    </source>
</evidence>
<dbReference type="InterPro" id="IPR035093">
    <property type="entry name" value="RelE/ParE_toxin_dom_sf"/>
</dbReference>
<dbReference type="EMBL" id="AGZP01000002">
    <property type="protein sequence ID" value="EKN16292.1"/>
    <property type="molecule type" value="Genomic_DNA"/>
</dbReference>
<organism evidence="1 2">
    <name type="scientific">Parabacteroides johnsonii CL02T12C29</name>
    <dbReference type="NCBI Taxonomy" id="999419"/>
    <lineage>
        <taxon>Bacteria</taxon>
        <taxon>Pseudomonadati</taxon>
        <taxon>Bacteroidota</taxon>
        <taxon>Bacteroidia</taxon>
        <taxon>Bacteroidales</taxon>
        <taxon>Tannerellaceae</taxon>
        <taxon>Parabacteroides</taxon>
    </lineage>
</organism>